<keyword evidence="16" id="KW-1185">Reference proteome</keyword>
<dbReference type="AlphaFoldDB" id="A0A7Y0EPX7"/>
<evidence type="ECO:0000313" key="16">
    <source>
        <dbReference type="Proteomes" id="UP000532194"/>
    </source>
</evidence>
<dbReference type="InterPro" id="IPR050924">
    <property type="entry name" value="Peroxiredoxin_BCP/PrxQ"/>
</dbReference>
<feature type="active site" description="Cysteine sulfenic acid (-SOH) intermediate; for peroxidase activity" evidence="13">
    <location>
        <position position="63"/>
    </location>
</feature>
<dbReference type="InterPro" id="IPR000866">
    <property type="entry name" value="AhpC/TSA"/>
</dbReference>
<comment type="subunit">
    <text evidence="2">Monomer.</text>
</comment>
<evidence type="ECO:0000256" key="4">
    <source>
        <dbReference type="ARBA" id="ARBA00022559"/>
    </source>
</evidence>
<keyword evidence="5" id="KW-0049">Antioxidant</keyword>
<keyword evidence="7" id="KW-1015">Disulfide bond</keyword>
<evidence type="ECO:0000256" key="7">
    <source>
        <dbReference type="ARBA" id="ARBA00023157"/>
    </source>
</evidence>
<keyword evidence="4" id="KW-0575">Peroxidase</keyword>
<dbReference type="InterPro" id="IPR024706">
    <property type="entry name" value="Peroxiredoxin_AhpC-typ"/>
</dbReference>
<keyword evidence="8" id="KW-0676">Redox-active center</keyword>
<gene>
    <name evidence="15" type="ORF">G1C95_0316</name>
</gene>
<accession>A0A7Y0EPX7</accession>
<evidence type="ECO:0000256" key="11">
    <source>
        <dbReference type="ARBA" id="ARBA00041373"/>
    </source>
</evidence>
<proteinExistence type="inferred from homology"/>
<comment type="caution">
    <text evidence="15">The sequence shown here is derived from an EMBL/GenBank/DDBJ whole genome shotgun (WGS) entry which is preliminary data.</text>
</comment>
<name>A0A7Y0EPX7_9BIFI</name>
<dbReference type="GO" id="GO:0005737">
    <property type="term" value="C:cytoplasm"/>
    <property type="evidence" value="ECO:0007669"/>
    <property type="project" value="TreeGrafter"/>
</dbReference>
<dbReference type="GO" id="GO:0045454">
    <property type="term" value="P:cell redox homeostasis"/>
    <property type="evidence" value="ECO:0007669"/>
    <property type="project" value="TreeGrafter"/>
</dbReference>
<evidence type="ECO:0000256" key="5">
    <source>
        <dbReference type="ARBA" id="ARBA00022862"/>
    </source>
</evidence>
<dbReference type="EC" id="1.11.1.24" evidence="3"/>
<keyword evidence="6" id="KW-0560">Oxidoreductase</keyword>
<dbReference type="SUPFAM" id="SSF52833">
    <property type="entry name" value="Thioredoxin-like"/>
    <property type="match status" value="1"/>
</dbReference>
<evidence type="ECO:0000256" key="3">
    <source>
        <dbReference type="ARBA" id="ARBA00013017"/>
    </source>
</evidence>
<evidence type="ECO:0000259" key="14">
    <source>
        <dbReference type="PROSITE" id="PS51352"/>
    </source>
</evidence>
<reference evidence="15 16" key="1">
    <citation type="submission" date="2020-02" db="EMBL/GenBank/DDBJ databases">
        <title>Characterization of phylogenetic diversity of novel bifidobacterial species isolated in Czech ZOOs.</title>
        <authorList>
            <person name="Lugli G.A."/>
            <person name="Vera N.B."/>
            <person name="Ventura M."/>
        </authorList>
    </citation>
    <scope>NUCLEOTIDE SEQUENCE [LARGE SCALE GENOMIC DNA]</scope>
    <source>
        <strain evidence="15 16">DSM 109957</strain>
    </source>
</reference>
<evidence type="ECO:0000256" key="12">
    <source>
        <dbReference type="ARBA" id="ARBA00049091"/>
    </source>
</evidence>
<dbReference type="Proteomes" id="UP000532194">
    <property type="component" value="Unassembled WGS sequence"/>
</dbReference>
<dbReference type="EMBL" id="JAAIII010000001">
    <property type="protein sequence ID" value="NMM93131.1"/>
    <property type="molecule type" value="Genomic_DNA"/>
</dbReference>
<evidence type="ECO:0000256" key="13">
    <source>
        <dbReference type="PIRSR" id="PIRSR000239-1"/>
    </source>
</evidence>
<evidence type="ECO:0000256" key="9">
    <source>
        <dbReference type="ARBA" id="ARBA00032824"/>
    </source>
</evidence>
<protein>
    <recommendedName>
        <fullName evidence="3">thioredoxin-dependent peroxiredoxin</fullName>
        <ecNumber evidence="3">1.11.1.24</ecNumber>
    </recommendedName>
    <alternativeName>
        <fullName evidence="11">Bacterioferritin comigratory protein</fullName>
    </alternativeName>
    <alternativeName>
        <fullName evidence="9">Thioredoxin peroxidase</fullName>
    </alternativeName>
</protein>
<dbReference type="RefSeq" id="WP_169171179.1">
    <property type="nucleotide sequence ID" value="NZ_JAAIII010000001.1"/>
</dbReference>
<dbReference type="CDD" id="cd03017">
    <property type="entry name" value="PRX_BCP"/>
    <property type="match status" value="1"/>
</dbReference>
<sequence>MSTIADTSHTADSQLPARLEPGQAAPDFALPADDGTTVRLSDVLAEGKRVIVYFYPAAMTPGCTKQACDFRDNLNRLTAAGYAVLGISKDSPEKLAKFRERDHLTFPLLSDPDLTVHKLYAAYGEKKLYGKTHIGVLRSTFVINTDGRLLLARYNVRATGHVDSLLKQLAKLD</sequence>
<evidence type="ECO:0000256" key="10">
    <source>
        <dbReference type="ARBA" id="ARBA00038489"/>
    </source>
</evidence>
<evidence type="ECO:0000313" key="15">
    <source>
        <dbReference type="EMBL" id="NMM93131.1"/>
    </source>
</evidence>
<comment type="catalytic activity">
    <reaction evidence="12">
        <text>a hydroperoxide + [thioredoxin]-dithiol = an alcohol + [thioredoxin]-disulfide + H2O</text>
        <dbReference type="Rhea" id="RHEA:62620"/>
        <dbReference type="Rhea" id="RHEA-COMP:10698"/>
        <dbReference type="Rhea" id="RHEA-COMP:10700"/>
        <dbReference type="ChEBI" id="CHEBI:15377"/>
        <dbReference type="ChEBI" id="CHEBI:29950"/>
        <dbReference type="ChEBI" id="CHEBI:30879"/>
        <dbReference type="ChEBI" id="CHEBI:35924"/>
        <dbReference type="ChEBI" id="CHEBI:50058"/>
        <dbReference type="EC" id="1.11.1.24"/>
    </reaction>
</comment>
<evidence type="ECO:0000256" key="2">
    <source>
        <dbReference type="ARBA" id="ARBA00011245"/>
    </source>
</evidence>
<dbReference type="PANTHER" id="PTHR42801">
    <property type="entry name" value="THIOREDOXIN-DEPENDENT PEROXIDE REDUCTASE"/>
    <property type="match status" value="1"/>
</dbReference>
<feature type="domain" description="Thioredoxin" evidence="14">
    <location>
        <begin position="19"/>
        <end position="173"/>
    </location>
</feature>
<dbReference type="Gene3D" id="3.40.30.10">
    <property type="entry name" value="Glutaredoxin"/>
    <property type="match status" value="1"/>
</dbReference>
<comment type="similarity">
    <text evidence="10">Belongs to the peroxiredoxin family. BCP/PrxQ subfamily.</text>
</comment>
<dbReference type="FunFam" id="3.40.30.10:FF:000007">
    <property type="entry name" value="Thioredoxin-dependent thiol peroxidase"/>
    <property type="match status" value="1"/>
</dbReference>
<comment type="function">
    <text evidence="1">Thiol-specific peroxidase that catalyzes the reduction of hydrogen peroxide and organic hydroperoxides to water and alcohols, respectively. Plays a role in cell protection against oxidative stress by detoxifying peroxides and as sensor of hydrogen peroxide-mediated signaling events.</text>
</comment>
<dbReference type="NCBIfam" id="NF006960">
    <property type="entry name" value="PRK09437.1"/>
    <property type="match status" value="1"/>
</dbReference>
<dbReference type="PANTHER" id="PTHR42801:SF4">
    <property type="entry name" value="AHPC_TSA FAMILY PROTEIN"/>
    <property type="match status" value="1"/>
</dbReference>
<evidence type="ECO:0000256" key="6">
    <source>
        <dbReference type="ARBA" id="ARBA00023002"/>
    </source>
</evidence>
<dbReference type="PROSITE" id="PS51352">
    <property type="entry name" value="THIOREDOXIN_2"/>
    <property type="match status" value="1"/>
</dbReference>
<organism evidence="15 16">
    <name type="scientific">Bifidobacterium oedipodis</name>
    <dbReference type="NCBI Taxonomy" id="2675322"/>
    <lineage>
        <taxon>Bacteria</taxon>
        <taxon>Bacillati</taxon>
        <taxon>Actinomycetota</taxon>
        <taxon>Actinomycetes</taxon>
        <taxon>Bifidobacteriales</taxon>
        <taxon>Bifidobacteriaceae</taxon>
        <taxon>Bifidobacterium</taxon>
    </lineage>
</organism>
<dbReference type="Pfam" id="PF00578">
    <property type="entry name" value="AhpC-TSA"/>
    <property type="match status" value="1"/>
</dbReference>
<evidence type="ECO:0000256" key="8">
    <source>
        <dbReference type="ARBA" id="ARBA00023284"/>
    </source>
</evidence>
<dbReference type="InterPro" id="IPR036249">
    <property type="entry name" value="Thioredoxin-like_sf"/>
</dbReference>
<dbReference type="InterPro" id="IPR013766">
    <property type="entry name" value="Thioredoxin_domain"/>
</dbReference>
<dbReference type="GO" id="GO:0008379">
    <property type="term" value="F:thioredoxin peroxidase activity"/>
    <property type="evidence" value="ECO:0007669"/>
    <property type="project" value="TreeGrafter"/>
</dbReference>
<evidence type="ECO:0000256" key="1">
    <source>
        <dbReference type="ARBA" id="ARBA00003330"/>
    </source>
</evidence>
<dbReference type="PIRSF" id="PIRSF000239">
    <property type="entry name" value="AHPC"/>
    <property type="match status" value="1"/>
</dbReference>
<dbReference type="GO" id="GO:0034599">
    <property type="term" value="P:cellular response to oxidative stress"/>
    <property type="evidence" value="ECO:0007669"/>
    <property type="project" value="TreeGrafter"/>
</dbReference>